<evidence type="ECO:0000313" key="1">
    <source>
        <dbReference type="EMBL" id="VWL93490.1"/>
    </source>
</evidence>
<organism evidence="1 2">
    <name type="scientific">Collinsella aerofaciens</name>
    <dbReference type="NCBI Taxonomy" id="74426"/>
    <lineage>
        <taxon>Bacteria</taxon>
        <taxon>Bacillati</taxon>
        <taxon>Actinomycetota</taxon>
        <taxon>Coriobacteriia</taxon>
        <taxon>Coriobacteriales</taxon>
        <taxon>Coriobacteriaceae</taxon>
        <taxon>Collinsella</taxon>
    </lineage>
</organism>
<dbReference type="EMBL" id="CABWIH010000032">
    <property type="protein sequence ID" value="VWL93490.1"/>
    <property type="molecule type" value="Genomic_DNA"/>
</dbReference>
<dbReference type="Gene3D" id="3.40.630.30">
    <property type="match status" value="1"/>
</dbReference>
<protein>
    <recommendedName>
        <fullName evidence="3">GNAT family N-acetyltransferase</fullName>
    </recommendedName>
</protein>
<sequence>MGLDNVTPRAATLDDLDGIAAIYKQLWCNTLRNRGDVEAADFCARFNIAMQLQRSPIALVAEAEGRIIAACCIGIFEDGKPRKNSTWKPCYDELFAQATSMPRASST</sequence>
<reference evidence="1 2" key="1">
    <citation type="submission" date="2019-10" db="EMBL/GenBank/DDBJ databases">
        <authorList>
            <person name="Wolf R A."/>
        </authorList>
    </citation>
    <scope>NUCLEOTIDE SEQUENCE [LARGE SCALE GENOMIC DNA]</scope>
    <source>
        <strain evidence="1">Collinsella_aerofaciens_AK_138A</strain>
    </source>
</reference>
<name>A0A5K1IX05_9ACTN</name>
<proteinExistence type="predicted"/>
<evidence type="ECO:0000313" key="2">
    <source>
        <dbReference type="Proteomes" id="UP000330807"/>
    </source>
</evidence>
<dbReference type="RefSeq" id="WP_197036729.1">
    <property type="nucleotide sequence ID" value="NZ_CABWIH010000032.1"/>
</dbReference>
<dbReference type="AlphaFoldDB" id="A0A5K1IX05"/>
<evidence type="ECO:0008006" key="3">
    <source>
        <dbReference type="Google" id="ProtNLM"/>
    </source>
</evidence>
<accession>A0A5K1IX05</accession>
<dbReference type="Proteomes" id="UP000330807">
    <property type="component" value="Unassembled WGS sequence"/>
</dbReference>
<gene>
    <name evidence="1" type="ORF">LMKDKBCB_01542</name>
</gene>
<dbReference type="InterPro" id="IPR016181">
    <property type="entry name" value="Acyl_CoA_acyltransferase"/>
</dbReference>
<dbReference type="SUPFAM" id="SSF55729">
    <property type="entry name" value="Acyl-CoA N-acyltransferases (Nat)"/>
    <property type="match status" value="1"/>
</dbReference>